<feature type="compositionally biased region" description="Basic residues" evidence="1">
    <location>
        <begin position="48"/>
        <end position="62"/>
    </location>
</feature>
<dbReference type="PROSITE" id="PS51257">
    <property type="entry name" value="PROKAR_LIPOPROTEIN"/>
    <property type="match status" value="1"/>
</dbReference>
<keyword evidence="2" id="KW-0732">Signal</keyword>
<dbReference type="PANTHER" id="PTHR45588">
    <property type="entry name" value="TPR DOMAIN-CONTAINING PROTEIN"/>
    <property type="match status" value="1"/>
</dbReference>
<proteinExistence type="predicted"/>
<dbReference type="Proteomes" id="UP001157733">
    <property type="component" value="Chromosome"/>
</dbReference>
<keyword evidence="4" id="KW-1185">Reference proteome</keyword>
<accession>A0ABM9HFQ1</accession>
<evidence type="ECO:0000256" key="1">
    <source>
        <dbReference type="SAM" id="MobiDB-lite"/>
    </source>
</evidence>
<organism evidence="3 4">
    <name type="scientific">Nitrospina watsonii</name>
    <dbReference type="NCBI Taxonomy" id="1323948"/>
    <lineage>
        <taxon>Bacteria</taxon>
        <taxon>Pseudomonadati</taxon>
        <taxon>Nitrospinota/Tectimicrobiota group</taxon>
        <taxon>Nitrospinota</taxon>
        <taxon>Nitrospinia</taxon>
        <taxon>Nitrospinales</taxon>
        <taxon>Nitrospinaceae</taxon>
        <taxon>Nitrospina</taxon>
    </lineage>
</organism>
<dbReference type="SUPFAM" id="SSF48452">
    <property type="entry name" value="TPR-like"/>
    <property type="match status" value="2"/>
</dbReference>
<feature type="signal peptide" evidence="2">
    <location>
        <begin position="1"/>
        <end position="20"/>
    </location>
</feature>
<evidence type="ECO:0000313" key="4">
    <source>
        <dbReference type="Proteomes" id="UP001157733"/>
    </source>
</evidence>
<feature type="chain" id="PRO_5045398061" evidence="2">
    <location>
        <begin position="21"/>
        <end position="582"/>
    </location>
</feature>
<gene>
    <name evidence="3" type="ORF">NSPWAT_2182</name>
</gene>
<name>A0ABM9HFQ1_9BACT</name>
<feature type="region of interest" description="Disordered" evidence="1">
    <location>
        <begin position="23"/>
        <end position="71"/>
    </location>
</feature>
<reference evidence="3 4" key="1">
    <citation type="submission" date="2022-09" db="EMBL/GenBank/DDBJ databases">
        <authorList>
            <person name="Kop L."/>
        </authorList>
    </citation>
    <scope>NUCLEOTIDE SEQUENCE [LARGE SCALE GENOMIC DNA]</scope>
    <source>
        <strain evidence="3 4">347</strain>
    </source>
</reference>
<evidence type="ECO:0000313" key="3">
    <source>
        <dbReference type="EMBL" id="CAI2719038.1"/>
    </source>
</evidence>
<dbReference type="InterPro" id="IPR011990">
    <property type="entry name" value="TPR-like_helical_dom_sf"/>
</dbReference>
<sequence>MRGKWQAAALGLLLILAACAGPETQPDAVEPDSETATAPSKQPAVTQPKKKAAPPPKKKSAPPKKQAQPPDAHHLEIDTQVEGVQVLVDHAMLLTFGFNHAEANKLFKEAAEKDPHCAACYWGAAYVLGPNINAPMEQSSVDEAFQLARKAYQLRHKARPRNRALIEALVHRYGADPIPDRTHLDEAYAEAMRGVARKFPEDALVQALLAEALMDLHPWQYWQDNGEPYPYTPEILAALDDALTREPDHLLANHLHIHAVEASPHPERAEESADRLRRLAPDTGHLLHMPAHIYMRVGRYADAAEVNQTAISHDEAFEKHAHPEGLYPLAYMPHNRHFLVIAQARSGQSRLAIRNAFELSQSIDVNKMREPGYGTLQHFWSMPLYILVRFGQWEEILTQPSPDAALKYPQGVWHYARGRALAAKGRLVEAEQELRRLERLAKHPFLLDVTIWDVNTTAHLLQIAVKVLAGELAYQHGDMDAAIQHLEVAVEREDALTYEEPSSWYYPARQSLGWVLLEAGRFDEAEWVYREDLERHRKNGWSLLGLQQSLEGQGRNADAKKVAKRFKQAWKNADVPIVRSRI</sequence>
<dbReference type="EMBL" id="OX336137">
    <property type="protein sequence ID" value="CAI2719038.1"/>
    <property type="molecule type" value="Genomic_DNA"/>
</dbReference>
<dbReference type="Gene3D" id="1.25.40.10">
    <property type="entry name" value="Tetratricopeptide repeat domain"/>
    <property type="match status" value="2"/>
</dbReference>
<evidence type="ECO:0000256" key="2">
    <source>
        <dbReference type="SAM" id="SignalP"/>
    </source>
</evidence>
<dbReference type="PANTHER" id="PTHR45588:SF1">
    <property type="entry name" value="WW DOMAIN-CONTAINING PROTEIN"/>
    <property type="match status" value="1"/>
</dbReference>
<protein>
    <submittedName>
        <fullName evidence="3">Tetratricopeptide repeat protein</fullName>
    </submittedName>
</protein>